<evidence type="ECO:0000313" key="8">
    <source>
        <dbReference type="EMBL" id="KAJ8982557.1"/>
    </source>
</evidence>
<dbReference type="Gene3D" id="3.40.50.1240">
    <property type="entry name" value="Phosphoglycerate mutase-like"/>
    <property type="match status" value="1"/>
</dbReference>
<dbReference type="Pfam" id="PF00328">
    <property type="entry name" value="His_Phos_2"/>
    <property type="match status" value="1"/>
</dbReference>
<dbReference type="SUPFAM" id="SSF53254">
    <property type="entry name" value="Phosphoglycerate mutase-like"/>
    <property type="match status" value="1"/>
</dbReference>
<keyword evidence="5" id="KW-0378">Hydrolase</keyword>
<dbReference type="InterPro" id="IPR029033">
    <property type="entry name" value="His_PPase_superfam"/>
</dbReference>
<dbReference type="EMBL" id="JAPWTJ010000117">
    <property type="protein sequence ID" value="KAJ8982557.1"/>
    <property type="molecule type" value="Genomic_DNA"/>
</dbReference>
<dbReference type="PANTHER" id="PTHR11567:SF211">
    <property type="entry name" value="PROSTATIC ACID PHOSPHATASE"/>
    <property type="match status" value="1"/>
</dbReference>
<organism evidence="8 9">
    <name type="scientific">Molorchus minor</name>
    <dbReference type="NCBI Taxonomy" id="1323400"/>
    <lineage>
        <taxon>Eukaryota</taxon>
        <taxon>Metazoa</taxon>
        <taxon>Ecdysozoa</taxon>
        <taxon>Arthropoda</taxon>
        <taxon>Hexapoda</taxon>
        <taxon>Insecta</taxon>
        <taxon>Pterygota</taxon>
        <taxon>Neoptera</taxon>
        <taxon>Endopterygota</taxon>
        <taxon>Coleoptera</taxon>
        <taxon>Polyphaga</taxon>
        <taxon>Cucujiformia</taxon>
        <taxon>Chrysomeloidea</taxon>
        <taxon>Cerambycidae</taxon>
        <taxon>Lamiinae</taxon>
        <taxon>Monochamini</taxon>
        <taxon>Molorchus</taxon>
    </lineage>
</organism>
<gene>
    <name evidence="8" type="ORF">NQ317_005028</name>
</gene>
<evidence type="ECO:0000256" key="3">
    <source>
        <dbReference type="ARBA" id="ARBA00012646"/>
    </source>
</evidence>
<comment type="similarity">
    <text evidence="2">Belongs to the histidine acid phosphatase family.</text>
</comment>
<dbReference type="Proteomes" id="UP001162164">
    <property type="component" value="Unassembled WGS sequence"/>
</dbReference>
<reference evidence="8" key="1">
    <citation type="journal article" date="2023" name="Insect Mol. Biol.">
        <title>Genome sequencing provides insights into the evolution of gene families encoding plant cell wall-degrading enzymes in longhorned beetles.</title>
        <authorList>
            <person name="Shin N.R."/>
            <person name="Okamura Y."/>
            <person name="Kirsch R."/>
            <person name="Pauchet Y."/>
        </authorList>
    </citation>
    <scope>NUCLEOTIDE SEQUENCE</scope>
    <source>
        <strain evidence="8">MMC_N1</strain>
    </source>
</reference>
<keyword evidence="9" id="KW-1185">Reference proteome</keyword>
<evidence type="ECO:0000256" key="5">
    <source>
        <dbReference type="ARBA" id="ARBA00022801"/>
    </source>
</evidence>
<dbReference type="InterPro" id="IPR000560">
    <property type="entry name" value="His_Pase_clade-2"/>
</dbReference>
<dbReference type="EC" id="3.1.3.2" evidence="3"/>
<keyword evidence="7" id="KW-0325">Glycoprotein</keyword>
<comment type="catalytic activity">
    <reaction evidence="1">
        <text>a phosphate monoester + H2O = an alcohol + phosphate</text>
        <dbReference type="Rhea" id="RHEA:15017"/>
        <dbReference type="ChEBI" id="CHEBI:15377"/>
        <dbReference type="ChEBI" id="CHEBI:30879"/>
        <dbReference type="ChEBI" id="CHEBI:43474"/>
        <dbReference type="ChEBI" id="CHEBI:67140"/>
        <dbReference type="EC" id="3.1.3.2"/>
    </reaction>
</comment>
<name>A0ABQ9JXH6_9CUCU</name>
<evidence type="ECO:0000256" key="2">
    <source>
        <dbReference type="ARBA" id="ARBA00005375"/>
    </source>
</evidence>
<evidence type="ECO:0000256" key="6">
    <source>
        <dbReference type="ARBA" id="ARBA00023157"/>
    </source>
</evidence>
<evidence type="ECO:0000256" key="1">
    <source>
        <dbReference type="ARBA" id="ARBA00000032"/>
    </source>
</evidence>
<evidence type="ECO:0000256" key="4">
    <source>
        <dbReference type="ARBA" id="ARBA00022729"/>
    </source>
</evidence>
<protein>
    <recommendedName>
        <fullName evidence="3">acid phosphatase</fullName>
        <ecNumber evidence="3">3.1.3.2</ecNumber>
    </recommendedName>
</protein>
<keyword evidence="4" id="KW-0732">Signal</keyword>
<dbReference type="InterPro" id="IPR050645">
    <property type="entry name" value="Histidine_acid_phosphatase"/>
</dbReference>
<evidence type="ECO:0000256" key="7">
    <source>
        <dbReference type="ARBA" id="ARBA00023180"/>
    </source>
</evidence>
<comment type="caution">
    <text evidence="8">The sequence shown here is derived from an EMBL/GenBank/DDBJ whole genome shotgun (WGS) entry which is preliminary data.</text>
</comment>
<keyword evidence="6" id="KW-1015">Disulfide bond</keyword>
<proteinExistence type="inferred from homology"/>
<evidence type="ECO:0000313" key="9">
    <source>
        <dbReference type="Proteomes" id="UP001162164"/>
    </source>
</evidence>
<dbReference type="PANTHER" id="PTHR11567">
    <property type="entry name" value="ACID PHOSPHATASE-RELATED"/>
    <property type="match status" value="1"/>
</dbReference>
<sequence>MSNNSGETINSFWSFVDLYDILYIENLYNLTLPVWAKDILAEENDSLCGFAWAVDAYTTELGRLISGPLIDVIVGHFENITNNVSDTPKFLMLSAHDMTIATLLTTLQIYDYKWPQYSSTVLFELRKGPQNNYVNIFYKNVEEAVNKTLPNCDFNCGLEDFGKLVEPVRINLQQRDEECNITE</sequence>
<accession>A0ABQ9JXH6</accession>